<comment type="similarity">
    <text evidence="2">Belongs to the peptidase S54 family.</text>
</comment>
<evidence type="ECO:0000256" key="6">
    <source>
        <dbReference type="ARBA" id="ARBA00023136"/>
    </source>
</evidence>
<sequence length="255" mass="28491">MFFRNESFKDFIRYYPVVSSILALQIIIWVLMYFNTGIGEVIFKEGIGFNYAVSQGEYWRLVTPIFLHAPAGFAHIVFNSFALVLFGPALEQMLGKLKFVLLYLGTGIIGNVFTYFVGDIMQFHLGASGAIYGLLGLLIYMGFSSSGLIDPGSRQIVVIYAGLGLVMTFLQPNINIAAHIFGFIGGLALGPILVHNVNPYTIKYRRRQHATSSGATFNPNRWRGRRFRINPNISAILWWIIIGLALLGFLSGFLF</sequence>
<organism evidence="9 10">
    <name type="scientific">Amphibacillus marinus</name>
    <dbReference type="NCBI Taxonomy" id="872970"/>
    <lineage>
        <taxon>Bacteria</taxon>
        <taxon>Bacillati</taxon>
        <taxon>Bacillota</taxon>
        <taxon>Bacilli</taxon>
        <taxon>Bacillales</taxon>
        <taxon>Bacillaceae</taxon>
        <taxon>Amphibacillus</taxon>
    </lineage>
</organism>
<evidence type="ECO:0000256" key="4">
    <source>
        <dbReference type="ARBA" id="ARBA00022801"/>
    </source>
</evidence>
<dbReference type="OrthoDB" id="9813074at2"/>
<dbReference type="RefSeq" id="WP_091495095.1">
    <property type="nucleotide sequence ID" value="NZ_FODJ01000002.1"/>
</dbReference>
<dbReference type="InterPro" id="IPR022764">
    <property type="entry name" value="Peptidase_S54_rhomboid_dom"/>
</dbReference>
<dbReference type="GO" id="GO:0006508">
    <property type="term" value="P:proteolysis"/>
    <property type="evidence" value="ECO:0007669"/>
    <property type="project" value="UniProtKB-KW"/>
</dbReference>
<protein>
    <submittedName>
        <fullName evidence="9">Membrane associated serine protease, rhomboid family</fullName>
    </submittedName>
</protein>
<dbReference type="Pfam" id="PF01694">
    <property type="entry name" value="Rhomboid"/>
    <property type="match status" value="1"/>
</dbReference>
<dbReference type="InterPro" id="IPR035952">
    <property type="entry name" value="Rhomboid-like_sf"/>
</dbReference>
<evidence type="ECO:0000256" key="5">
    <source>
        <dbReference type="ARBA" id="ARBA00022989"/>
    </source>
</evidence>
<evidence type="ECO:0000256" key="3">
    <source>
        <dbReference type="ARBA" id="ARBA00022692"/>
    </source>
</evidence>
<reference evidence="9 10" key="1">
    <citation type="submission" date="2016-10" db="EMBL/GenBank/DDBJ databases">
        <authorList>
            <person name="de Groot N.N."/>
        </authorList>
    </citation>
    <scope>NUCLEOTIDE SEQUENCE [LARGE SCALE GENOMIC DNA]</scope>
    <source>
        <strain evidence="9 10">CGMCC 1.10434</strain>
    </source>
</reference>
<keyword evidence="4" id="KW-0378">Hydrolase</keyword>
<accession>A0A1H8JQ84</accession>
<name>A0A1H8JQ84_9BACI</name>
<dbReference type="EMBL" id="FODJ01000002">
    <property type="protein sequence ID" value="SEN82486.1"/>
    <property type="molecule type" value="Genomic_DNA"/>
</dbReference>
<feature type="transmembrane region" description="Helical" evidence="7">
    <location>
        <begin position="65"/>
        <end position="87"/>
    </location>
</feature>
<dbReference type="InterPro" id="IPR050925">
    <property type="entry name" value="Rhomboid_protease_S54"/>
</dbReference>
<feature type="transmembrane region" description="Helical" evidence="7">
    <location>
        <begin position="155"/>
        <end position="170"/>
    </location>
</feature>
<comment type="subcellular location">
    <subcellularLocation>
        <location evidence="1">Membrane</location>
        <topology evidence="1">Multi-pass membrane protein</topology>
    </subcellularLocation>
</comment>
<keyword evidence="9" id="KW-0645">Protease</keyword>
<evidence type="ECO:0000313" key="10">
    <source>
        <dbReference type="Proteomes" id="UP000199300"/>
    </source>
</evidence>
<dbReference type="GO" id="GO:0004252">
    <property type="term" value="F:serine-type endopeptidase activity"/>
    <property type="evidence" value="ECO:0007669"/>
    <property type="project" value="InterPro"/>
</dbReference>
<keyword evidence="6 7" id="KW-0472">Membrane</keyword>
<feature type="transmembrane region" description="Helical" evidence="7">
    <location>
        <begin position="176"/>
        <end position="197"/>
    </location>
</feature>
<gene>
    <name evidence="9" type="ORF">SAMN04488134_10231</name>
</gene>
<dbReference type="AlphaFoldDB" id="A0A1H8JQ84"/>
<evidence type="ECO:0000313" key="9">
    <source>
        <dbReference type="EMBL" id="SEN82486.1"/>
    </source>
</evidence>
<feature type="domain" description="Peptidase S54 rhomboid" evidence="8">
    <location>
        <begin position="56"/>
        <end position="194"/>
    </location>
</feature>
<proteinExistence type="inferred from homology"/>
<evidence type="ECO:0000259" key="8">
    <source>
        <dbReference type="Pfam" id="PF01694"/>
    </source>
</evidence>
<keyword evidence="5 7" id="KW-1133">Transmembrane helix</keyword>
<keyword evidence="10" id="KW-1185">Reference proteome</keyword>
<dbReference type="STRING" id="872970.SAMN04488134_10231"/>
<dbReference type="SUPFAM" id="SSF144091">
    <property type="entry name" value="Rhomboid-like"/>
    <property type="match status" value="1"/>
</dbReference>
<evidence type="ECO:0000256" key="2">
    <source>
        <dbReference type="ARBA" id="ARBA00009045"/>
    </source>
</evidence>
<feature type="transmembrane region" description="Helical" evidence="7">
    <location>
        <begin position="99"/>
        <end position="117"/>
    </location>
</feature>
<evidence type="ECO:0000256" key="1">
    <source>
        <dbReference type="ARBA" id="ARBA00004141"/>
    </source>
</evidence>
<dbReference type="PANTHER" id="PTHR43731">
    <property type="entry name" value="RHOMBOID PROTEASE"/>
    <property type="match status" value="1"/>
</dbReference>
<keyword evidence="3 7" id="KW-0812">Transmembrane</keyword>
<feature type="transmembrane region" description="Helical" evidence="7">
    <location>
        <begin position="233"/>
        <end position="254"/>
    </location>
</feature>
<dbReference type="GO" id="GO:0016020">
    <property type="term" value="C:membrane"/>
    <property type="evidence" value="ECO:0007669"/>
    <property type="project" value="UniProtKB-SubCell"/>
</dbReference>
<dbReference type="Proteomes" id="UP000199300">
    <property type="component" value="Unassembled WGS sequence"/>
</dbReference>
<evidence type="ECO:0000256" key="7">
    <source>
        <dbReference type="SAM" id="Phobius"/>
    </source>
</evidence>
<dbReference type="PANTHER" id="PTHR43731:SF14">
    <property type="entry name" value="PRESENILIN-ASSOCIATED RHOMBOID-LIKE PROTEIN, MITOCHONDRIAL"/>
    <property type="match status" value="1"/>
</dbReference>
<feature type="transmembrane region" description="Helical" evidence="7">
    <location>
        <begin position="12"/>
        <end position="34"/>
    </location>
</feature>
<feature type="transmembrane region" description="Helical" evidence="7">
    <location>
        <begin position="123"/>
        <end position="143"/>
    </location>
</feature>
<dbReference type="Gene3D" id="1.20.1540.10">
    <property type="entry name" value="Rhomboid-like"/>
    <property type="match status" value="1"/>
</dbReference>